<comment type="caution">
    <text evidence="1">The sequence shown here is derived from an EMBL/GenBank/DDBJ whole genome shotgun (WGS) entry which is preliminary data.</text>
</comment>
<evidence type="ECO:0000313" key="2">
    <source>
        <dbReference type="Proteomes" id="UP000007978"/>
    </source>
</evidence>
<proteinExistence type="predicted"/>
<sequence length="25" mass="2788">SNPSNKGSSDIIYTVILEVSREEYS</sequence>
<protein>
    <submittedName>
        <fullName evidence="1">Uncharacterized protein</fullName>
    </submittedName>
</protein>
<dbReference type="RefSeq" id="XP_061844425.1">
    <property type="nucleotide sequence ID" value="XM_061988462.1"/>
</dbReference>
<feature type="non-terminal residue" evidence="1">
    <location>
        <position position="1"/>
    </location>
</feature>
<dbReference type="Proteomes" id="UP000007978">
    <property type="component" value="Chromosome 4"/>
</dbReference>
<dbReference type="EMBL" id="AFNW01000427">
    <property type="protein sequence ID" value="EKJ68566.1"/>
    <property type="molecule type" value="Genomic_DNA"/>
</dbReference>
<dbReference type="AlphaFoldDB" id="K3UB23"/>
<organism evidence="1 2">
    <name type="scientific">Fusarium pseudograminearum (strain CS3096)</name>
    <name type="common">Wheat and barley crown-rot fungus</name>
    <dbReference type="NCBI Taxonomy" id="1028729"/>
    <lineage>
        <taxon>Eukaryota</taxon>
        <taxon>Fungi</taxon>
        <taxon>Dikarya</taxon>
        <taxon>Ascomycota</taxon>
        <taxon>Pezizomycotina</taxon>
        <taxon>Sordariomycetes</taxon>
        <taxon>Hypocreomycetidae</taxon>
        <taxon>Hypocreales</taxon>
        <taxon>Nectriaceae</taxon>
        <taxon>Fusarium</taxon>
    </lineage>
</organism>
<reference evidence="1 2" key="1">
    <citation type="journal article" date="2012" name="PLoS Pathog.">
        <title>Comparative pathogenomics reveals horizontally acquired novel virulence genes in fungi infecting cereal hosts.</title>
        <authorList>
            <person name="Gardiner D.M."/>
            <person name="McDonald M.C."/>
            <person name="Covarelli L."/>
            <person name="Solomon P.S."/>
            <person name="Rusu A.G."/>
            <person name="Marshall M."/>
            <person name="Kazan K."/>
            <person name="Chakraborty S."/>
            <person name="McDonald B.A."/>
            <person name="Manners J.M."/>
        </authorList>
    </citation>
    <scope>NUCLEOTIDE SEQUENCE [LARGE SCALE GENOMIC DNA]</scope>
    <source>
        <strain evidence="1 2">CS3096</strain>
    </source>
</reference>
<name>K3UB23_FUSPC</name>
<accession>K3UB23</accession>
<gene>
    <name evidence="1" type="ORF">FPSE_11257</name>
</gene>
<evidence type="ECO:0000313" key="1">
    <source>
        <dbReference type="EMBL" id="EKJ68566.1"/>
    </source>
</evidence>
<dbReference type="GeneID" id="20369874"/>
<keyword evidence="2" id="KW-1185">Reference proteome</keyword>